<dbReference type="EMBL" id="JAWQEV010000001">
    <property type="protein sequence ID" value="MDW4571906.1"/>
    <property type="molecule type" value="Genomic_DNA"/>
</dbReference>
<evidence type="ECO:0000313" key="2">
    <source>
        <dbReference type="EMBL" id="MDW4571906.1"/>
    </source>
</evidence>
<dbReference type="RefSeq" id="WP_318352420.1">
    <property type="nucleotide sequence ID" value="NZ_JAWQEV010000001.1"/>
</dbReference>
<reference evidence="2 3" key="1">
    <citation type="submission" date="2023-11" db="EMBL/GenBank/DDBJ databases">
        <title>Draft genome sequence of Microbacterium arthrosphaerae JCM 30492.</title>
        <authorList>
            <person name="Zhang G."/>
            <person name="Ding Y."/>
        </authorList>
    </citation>
    <scope>NUCLEOTIDE SEQUENCE [LARGE SCALE GENOMIC DNA]</scope>
    <source>
        <strain evidence="2 3">JCM 30492</strain>
    </source>
</reference>
<name>A0ABU4GXU8_9MICO</name>
<keyword evidence="3" id="KW-1185">Reference proteome</keyword>
<gene>
    <name evidence="2" type="ORF">R8Z58_03840</name>
</gene>
<organism evidence="2 3">
    <name type="scientific">Microbacterium arthrosphaerae</name>
    <dbReference type="NCBI Taxonomy" id="792652"/>
    <lineage>
        <taxon>Bacteria</taxon>
        <taxon>Bacillati</taxon>
        <taxon>Actinomycetota</taxon>
        <taxon>Actinomycetes</taxon>
        <taxon>Micrococcales</taxon>
        <taxon>Microbacteriaceae</taxon>
        <taxon>Microbacterium</taxon>
    </lineage>
</organism>
<evidence type="ECO:0000313" key="3">
    <source>
        <dbReference type="Proteomes" id="UP001283109"/>
    </source>
</evidence>
<feature type="transmembrane region" description="Helical" evidence="1">
    <location>
        <begin position="72"/>
        <end position="95"/>
    </location>
</feature>
<feature type="transmembrane region" description="Helical" evidence="1">
    <location>
        <begin position="43"/>
        <end position="66"/>
    </location>
</feature>
<accession>A0ABU4GXU8</accession>
<keyword evidence="1" id="KW-1133">Transmembrane helix</keyword>
<protein>
    <submittedName>
        <fullName evidence="2">Uncharacterized protein</fullName>
    </submittedName>
</protein>
<keyword evidence="1" id="KW-0472">Membrane</keyword>
<dbReference type="Proteomes" id="UP001283109">
    <property type="component" value="Unassembled WGS sequence"/>
</dbReference>
<sequence>MLGDLDESHGVILTGAHATRHRRKPLPPLRAQEYQGGNTSREVAMLFVLYLILLIGGMVLVGISFASPVLPGLVFIAGVLCIGAAVAVPITAGTFEQRR</sequence>
<evidence type="ECO:0000256" key="1">
    <source>
        <dbReference type="SAM" id="Phobius"/>
    </source>
</evidence>
<proteinExistence type="predicted"/>
<keyword evidence="1" id="KW-0812">Transmembrane</keyword>
<comment type="caution">
    <text evidence="2">The sequence shown here is derived from an EMBL/GenBank/DDBJ whole genome shotgun (WGS) entry which is preliminary data.</text>
</comment>